<dbReference type="Proteomes" id="UP000257014">
    <property type="component" value="Unassembled WGS sequence"/>
</dbReference>
<accession>A0A3E0K608</accession>
<gene>
    <name evidence="2" type="ORF">C6P37_06725</name>
</gene>
<dbReference type="EMBL" id="QEWE01000015">
    <property type="protein sequence ID" value="REJ28942.1"/>
    <property type="molecule type" value="Genomic_DNA"/>
</dbReference>
<name>A0A3E0K608_9BACI</name>
<organism evidence="2 3">
    <name type="scientific">Caldibacillus debilis</name>
    <dbReference type="NCBI Taxonomy" id="301148"/>
    <lineage>
        <taxon>Bacteria</taxon>
        <taxon>Bacillati</taxon>
        <taxon>Bacillota</taxon>
        <taxon>Bacilli</taxon>
        <taxon>Bacillales</taxon>
        <taxon>Bacillaceae</taxon>
        <taxon>Caldibacillus</taxon>
    </lineage>
</organism>
<evidence type="ECO:0000313" key="2">
    <source>
        <dbReference type="EMBL" id="REJ28942.1"/>
    </source>
</evidence>
<sequence length="80" mass="8845">MKGKGWHRTVRNRRMPASAGLKRPSAEGTGSSFKRCVIPSAGGRHAPARSGTGIPAGKRDSFWEKEKTARRTLRFPLIRD</sequence>
<protein>
    <submittedName>
        <fullName evidence="2">Uncharacterized protein</fullName>
    </submittedName>
</protein>
<feature type="compositionally biased region" description="Basic residues" evidence="1">
    <location>
        <begin position="1"/>
        <end position="14"/>
    </location>
</feature>
<comment type="caution">
    <text evidence="2">The sequence shown here is derived from an EMBL/GenBank/DDBJ whole genome shotgun (WGS) entry which is preliminary data.</text>
</comment>
<feature type="region of interest" description="Disordered" evidence="1">
    <location>
        <begin position="1"/>
        <end position="65"/>
    </location>
</feature>
<dbReference type="AlphaFoldDB" id="A0A3E0K608"/>
<reference evidence="2 3" key="1">
    <citation type="submission" date="2018-03" db="EMBL/GenBank/DDBJ databases">
        <authorList>
            <person name="Keele B.F."/>
        </authorList>
    </citation>
    <scope>NUCLEOTIDE SEQUENCE [LARGE SCALE GENOMIC DNA]</scope>
    <source>
        <strain evidence="2">ZCTH4_d</strain>
    </source>
</reference>
<proteinExistence type="predicted"/>
<evidence type="ECO:0000313" key="3">
    <source>
        <dbReference type="Proteomes" id="UP000257014"/>
    </source>
</evidence>
<evidence type="ECO:0000256" key="1">
    <source>
        <dbReference type="SAM" id="MobiDB-lite"/>
    </source>
</evidence>